<dbReference type="PANTHER" id="PTHR15184:SF9">
    <property type="entry name" value="SPI-1 TYPE 3 SECRETION SYSTEM ATPASE"/>
    <property type="match status" value="1"/>
</dbReference>
<dbReference type="PANTHER" id="PTHR15184">
    <property type="entry name" value="ATP SYNTHASE"/>
    <property type="match status" value="1"/>
</dbReference>
<dbReference type="Pfam" id="PF18269">
    <property type="entry name" value="T3SS_ATPase_C"/>
    <property type="match status" value="1"/>
</dbReference>
<comment type="catalytic activity">
    <reaction evidence="17">
        <text>ATP + H2O + cellular proteinSide 1 = ADP + phosphate + cellular proteinSide 2.</text>
        <dbReference type="EC" id="7.4.2.8"/>
    </reaction>
</comment>
<dbReference type="InterPro" id="IPR020003">
    <property type="entry name" value="ATPase_a/bsu_AS"/>
</dbReference>
<evidence type="ECO:0000256" key="13">
    <source>
        <dbReference type="ARBA" id="ARBA00022967"/>
    </source>
</evidence>
<dbReference type="GO" id="GO:0030257">
    <property type="term" value="C:type III protein secretion system complex"/>
    <property type="evidence" value="ECO:0007669"/>
    <property type="project" value="InterPro"/>
</dbReference>
<proteinExistence type="inferred from homology"/>
<sequence length="443" mass="47225">MTSGNALARLAAAVNAAREETPLVRVAGHVREVAPTHVRVAGLSKHVRLGDRVGIAQDGRTSIGEVVRIDGAAATVKPFDERVQIGIGATAFRMGALSLSPDRSWKGRVVNALGAPLDEEGVLPRGETRMPLDAEPPAAMRRARVDTPLRTGVRVIDLFTPLCKGQRMGIFAGSGVGKSTLLAMLARCTGFDTIVVALVGERGREVREFLEGPLAPNRHRSVVVVATSDESPMMRRLAPQAALAAAEYFRDLGESVLLIVDSVTRYAHAARDVALAAGEPAVARGYAPSVFSSLPKLLERAGPGPEGAGSITAVFSVLVDGDDHNDPVADAIRGTLDGHIVLDRAIAHEGRFPAVNVLASISRLAELVWTPDQRELVRKLRALLARFEDTRDLRLMGGYQAGGDPELDKAVLLAPRIYEALRQTTDAPESRDAFAELARAIQA</sequence>
<gene>
    <name evidence="19" type="ORF">EDC64_101463</name>
</gene>
<dbReference type="InterPro" id="IPR022426">
    <property type="entry name" value="FliI_clade3"/>
</dbReference>
<accession>A0A4R3M3U6</accession>
<evidence type="ECO:0000313" key="19">
    <source>
        <dbReference type="EMBL" id="TCT07944.1"/>
    </source>
</evidence>
<dbReference type="InterPro" id="IPR000194">
    <property type="entry name" value="ATPase_F1/V1/A1_a/bsu_nucl-bd"/>
</dbReference>
<evidence type="ECO:0000313" key="20">
    <source>
        <dbReference type="Proteomes" id="UP000294664"/>
    </source>
</evidence>
<comment type="subcellular location">
    <subcellularLocation>
        <location evidence="2">Cytoplasm</location>
    </subcellularLocation>
</comment>
<reference evidence="19 20" key="1">
    <citation type="submission" date="2019-03" db="EMBL/GenBank/DDBJ databases">
        <title>Genomic Encyclopedia of Type Strains, Phase IV (KMG-IV): sequencing the most valuable type-strain genomes for metagenomic binning, comparative biology and taxonomic classification.</title>
        <authorList>
            <person name="Goeker M."/>
        </authorList>
    </citation>
    <scope>NUCLEOTIDE SEQUENCE [LARGE SCALE GENOMIC DNA]</scope>
    <source>
        <strain evidence="19 20">DSM 9035</strain>
    </source>
</reference>
<dbReference type="Gene3D" id="3.40.50.12240">
    <property type="match status" value="1"/>
</dbReference>
<evidence type="ECO:0000256" key="5">
    <source>
        <dbReference type="ARBA" id="ARBA00020580"/>
    </source>
</evidence>
<evidence type="ECO:0000259" key="18">
    <source>
        <dbReference type="SMART" id="SM00382"/>
    </source>
</evidence>
<evidence type="ECO:0000256" key="15">
    <source>
        <dbReference type="ARBA" id="ARBA00023225"/>
    </source>
</evidence>
<dbReference type="GO" id="GO:0009288">
    <property type="term" value="C:bacterial-type flagellum"/>
    <property type="evidence" value="ECO:0007669"/>
    <property type="project" value="InterPro"/>
</dbReference>
<evidence type="ECO:0000256" key="1">
    <source>
        <dbReference type="ARBA" id="ARBA00003290"/>
    </source>
</evidence>
<dbReference type="GO" id="GO:0005524">
    <property type="term" value="F:ATP binding"/>
    <property type="evidence" value="ECO:0007669"/>
    <property type="project" value="UniProtKB-KW"/>
</dbReference>
<evidence type="ECO:0000256" key="11">
    <source>
        <dbReference type="ARBA" id="ARBA00022840"/>
    </source>
</evidence>
<evidence type="ECO:0000256" key="9">
    <source>
        <dbReference type="ARBA" id="ARBA00022781"/>
    </source>
</evidence>
<evidence type="ECO:0000256" key="7">
    <source>
        <dbReference type="ARBA" id="ARBA00022490"/>
    </source>
</evidence>
<dbReference type="GO" id="GO:0005737">
    <property type="term" value="C:cytoplasm"/>
    <property type="evidence" value="ECO:0007669"/>
    <property type="project" value="UniProtKB-SubCell"/>
</dbReference>
<evidence type="ECO:0000256" key="8">
    <source>
        <dbReference type="ARBA" id="ARBA00022741"/>
    </source>
</evidence>
<dbReference type="InterPro" id="IPR040627">
    <property type="entry name" value="T3SS_ATPase_C"/>
</dbReference>
<keyword evidence="16" id="KW-0066">ATP synthesis</keyword>
<keyword evidence="10" id="KW-1005">Bacterial flagellum biogenesis</keyword>
<dbReference type="GO" id="GO:0046933">
    <property type="term" value="F:proton-transporting ATP synthase activity, rotational mechanism"/>
    <property type="evidence" value="ECO:0007669"/>
    <property type="project" value="TreeGrafter"/>
</dbReference>
<organism evidence="19 20">
    <name type="scientific">Aquabacter spiritensis</name>
    <dbReference type="NCBI Taxonomy" id="933073"/>
    <lineage>
        <taxon>Bacteria</taxon>
        <taxon>Pseudomonadati</taxon>
        <taxon>Pseudomonadota</taxon>
        <taxon>Alphaproteobacteria</taxon>
        <taxon>Hyphomicrobiales</taxon>
        <taxon>Xanthobacteraceae</taxon>
        <taxon>Aquabacter</taxon>
    </lineage>
</organism>
<comment type="similarity">
    <text evidence="3">Belongs to the ATPase alpha/beta chains family.</text>
</comment>
<dbReference type="FunFam" id="3.40.50.12240:FF:000002">
    <property type="entry name" value="Flagellum-specific ATP synthase FliI"/>
    <property type="match status" value="1"/>
</dbReference>
<keyword evidence="20" id="KW-1185">Reference proteome</keyword>
<evidence type="ECO:0000256" key="12">
    <source>
        <dbReference type="ARBA" id="ARBA00022927"/>
    </source>
</evidence>
<keyword evidence="15" id="KW-1006">Bacterial flagellum protein export</keyword>
<evidence type="ECO:0000256" key="16">
    <source>
        <dbReference type="ARBA" id="ARBA00023310"/>
    </source>
</evidence>
<dbReference type="Pfam" id="PF00006">
    <property type="entry name" value="ATP-synt_ab"/>
    <property type="match status" value="1"/>
</dbReference>
<keyword evidence="8" id="KW-0547">Nucleotide-binding</keyword>
<dbReference type="GO" id="GO:0016887">
    <property type="term" value="F:ATP hydrolysis activity"/>
    <property type="evidence" value="ECO:0007669"/>
    <property type="project" value="InterPro"/>
</dbReference>
<dbReference type="NCBIfam" id="TIGR03498">
    <property type="entry name" value="FliI_clade3"/>
    <property type="match status" value="1"/>
</dbReference>
<keyword evidence="13" id="KW-1278">Translocase</keyword>
<dbReference type="InterPro" id="IPR005714">
    <property type="entry name" value="ATPase_T3SS_FliI/YscN"/>
</dbReference>
<dbReference type="CDD" id="cd01136">
    <property type="entry name" value="ATPase_flagellum-secretory_path_III"/>
    <property type="match status" value="1"/>
</dbReference>
<dbReference type="InterPro" id="IPR003593">
    <property type="entry name" value="AAA+_ATPase"/>
</dbReference>
<dbReference type="AlphaFoldDB" id="A0A4R3M3U6"/>
<dbReference type="GO" id="GO:0008564">
    <property type="term" value="F:protein-exporting ATPase activity"/>
    <property type="evidence" value="ECO:0007669"/>
    <property type="project" value="UniProtKB-EC"/>
</dbReference>
<feature type="domain" description="AAA+ ATPase" evidence="18">
    <location>
        <begin position="164"/>
        <end position="347"/>
    </location>
</feature>
<keyword evidence="9" id="KW-0375">Hydrogen ion transport</keyword>
<dbReference type="PROSITE" id="PS00152">
    <property type="entry name" value="ATPASE_ALPHA_BETA"/>
    <property type="match status" value="1"/>
</dbReference>
<dbReference type="OrthoDB" id="9801639at2"/>
<name>A0A4R3M3U6_9HYPH</name>
<dbReference type="SUPFAM" id="SSF52540">
    <property type="entry name" value="P-loop containing nucleoside triphosphate hydrolases"/>
    <property type="match status" value="1"/>
</dbReference>
<evidence type="ECO:0000256" key="3">
    <source>
        <dbReference type="ARBA" id="ARBA00008936"/>
    </source>
</evidence>
<dbReference type="EMBL" id="SMAI01000001">
    <property type="protein sequence ID" value="TCT07944.1"/>
    <property type="molecule type" value="Genomic_DNA"/>
</dbReference>
<dbReference type="InterPro" id="IPR050053">
    <property type="entry name" value="ATPase_alpha/beta_chains"/>
</dbReference>
<evidence type="ECO:0000256" key="10">
    <source>
        <dbReference type="ARBA" id="ARBA00022795"/>
    </source>
</evidence>
<dbReference type="EC" id="7.1.2.2" evidence="4"/>
<dbReference type="InterPro" id="IPR027417">
    <property type="entry name" value="P-loop_NTPase"/>
</dbReference>
<dbReference type="RefSeq" id="WP_132029444.1">
    <property type="nucleotide sequence ID" value="NZ_SMAI01000001.1"/>
</dbReference>
<evidence type="ECO:0000256" key="17">
    <source>
        <dbReference type="ARBA" id="ARBA00034006"/>
    </source>
</evidence>
<keyword evidence="14" id="KW-0406">Ion transport</keyword>
<keyword evidence="11" id="KW-0067">ATP-binding</keyword>
<evidence type="ECO:0000256" key="6">
    <source>
        <dbReference type="ARBA" id="ARBA00022448"/>
    </source>
</evidence>
<keyword evidence="12" id="KW-0653">Protein transport</keyword>
<protein>
    <recommendedName>
        <fullName evidence="5">Flagellum-specific ATP synthase</fullName>
        <ecNumber evidence="4">7.1.2.2</ecNumber>
    </recommendedName>
</protein>
<keyword evidence="7" id="KW-0963">Cytoplasm</keyword>
<comment type="function">
    <text evidence="1">Probable catalytic subunit of a protein translocase for flagellum-specific export, or a proton translocase involved in local circuits at the flagellum.</text>
</comment>
<comment type="caution">
    <text evidence="19">The sequence shown here is derived from an EMBL/GenBank/DDBJ whole genome shotgun (WGS) entry which is preliminary data.</text>
</comment>
<dbReference type="Proteomes" id="UP000294664">
    <property type="component" value="Unassembled WGS sequence"/>
</dbReference>
<dbReference type="GO" id="GO:0044781">
    <property type="term" value="P:bacterial-type flagellum organization"/>
    <property type="evidence" value="ECO:0007669"/>
    <property type="project" value="UniProtKB-KW"/>
</dbReference>
<dbReference type="SMART" id="SM00382">
    <property type="entry name" value="AAA"/>
    <property type="match status" value="1"/>
</dbReference>
<dbReference type="NCBIfam" id="TIGR01026">
    <property type="entry name" value="fliI_yscN"/>
    <property type="match status" value="1"/>
</dbReference>
<evidence type="ECO:0000256" key="14">
    <source>
        <dbReference type="ARBA" id="ARBA00023065"/>
    </source>
</evidence>
<evidence type="ECO:0000256" key="2">
    <source>
        <dbReference type="ARBA" id="ARBA00004496"/>
    </source>
</evidence>
<dbReference type="GO" id="GO:0030254">
    <property type="term" value="P:protein secretion by the type III secretion system"/>
    <property type="evidence" value="ECO:0007669"/>
    <property type="project" value="InterPro"/>
</dbReference>
<evidence type="ECO:0000256" key="4">
    <source>
        <dbReference type="ARBA" id="ARBA00012473"/>
    </source>
</evidence>
<keyword evidence="6" id="KW-0813">Transport</keyword>